<dbReference type="VEuPathDB" id="FungiDB:CPSG_04240"/>
<dbReference type="eggNOG" id="ENOG502SZH8">
    <property type="taxonomic scope" value="Eukaryota"/>
</dbReference>
<organism evidence="2">
    <name type="scientific">Coccidioides posadasii (strain RMSCC 757 / Silveira)</name>
    <name type="common">Valley fever fungus</name>
    <dbReference type="NCBI Taxonomy" id="443226"/>
    <lineage>
        <taxon>Eukaryota</taxon>
        <taxon>Fungi</taxon>
        <taxon>Dikarya</taxon>
        <taxon>Ascomycota</taxon>
        <taxon>Pezizomycotina</taxon>
        <taxon>Eurotiomycetes</taxon>
        <taxon>Eurotiomycetidae</taxon>
        <taxon>Onygenales</taxon>
        <taxon>Onygenaceae</taxon>
        <taxon>Coccidioides</taxon>
    </lineage>
</organism>
<accession>E9D3Q1</accession>
<dbReference type="Proteomes" id="UP000002497">
    <property type="component" value="Unassembled WGS sequence"/>
</dbReference>
<reference evidence="2" key="2">
    <citation type="submission" date="2010-03" db="EMBL/GenBank/DDBJ databases">
        <title>The genome sequence of Coccidioides posadasii strain Silveira.</title>
        <authorList>
            <consortium name="The Broad Institute Genome Sequencing Center for Infectious Disease"/>
            <person name="Neafsey D."/>
            <person name="Orbach M."/>
            <person name="Henn M.R."/>
            <person name="Cole G.T."/>
            <person name="Galgiani J."/>
            <person name="Gardner M.J."/>
            <person name="Kirkland T.N."/>
            <person name="Taylor J.W."/>
            <person name="Young S.K."/>
            <person name="Zeng Q."/>
            <person name="Koehrsen M."/>
            <person name="Alvarado L."/>
            <person name="Berlin A."/>
            <person name="Borenstein D."/>
            <person name="Chapman S.B."/>
            <person name="Chen Z."/>
            <person name="Engels R."/>
            <person name="Freedman E."/>
            <person name="Gellesch M."/>
            <person name="Goldberg J."/>
            <person name="Griggs A."/>
            <person name="Gujja S."/>
            <person name="Heilman E."/>
            <person name="Heiman D."/>
            <person name="Howarth C."/>
            <person name="Jen D."/>
            <person name="Larson L."/>
            <person name="Mehta T."/>
            <person name="Neiman D."/>
            <person name="Park D."/>
            <person name="Pearson M."/>
            <person name="Richards J."/>
            <person name="Roberts A."/>
            <person name="Saif S."/>
            <person name="Shea T."/>
            <person name="Shenoy N."/>
            <person name="Sisk P."/>
            <person name="Stolte C."/>
            <person name="Sykes S."/>
            <person name="Walk T."/>
            <person name="White J."/>
            <person name="Yandava C."/>
            <person name="Haas B."/>
            <person name="Nusbaum C."/>
            <person name="Birren B."/>
        </authorList>
    </citation>
    <scope>NUCLEOTIDE SEQUENCE [LARGE SCALE GENOMIC DNA]</scope>
    <source>
        <strain evidence="2">RMSCC 757 / Silveira</strain>
    </source>
</reference>
<dbReference type="HOGENOM" id="CLU_102612_1_1_1"/>
<dbReference type="VEuPathDB" id="FungiDB:D8B26_005513"/>
<dbReference type="STRING" id="443226.E9D3Q1"/>
<keyword evidence="2" id="KW-1185">Reference proteome</keyword>
<proteinExistence type="predicted"/>
<evidence type="ECO:0000313" key="1">
    <source>
        <dbReference type="EMBL" id="EFW18694.1"/>
    </source>
</evidence>
<evidence type="ECO:0000313" key="2">
    <source>
        <dbReference type="Proteomes" id="UP000002497"/>
    </source>
</evidence>
<name>E9D3Q1_COCPS</name>
<dbReference type="OMA" id="YVCIRIR"/>
<reference evidence="2" key="1">
    <citation type="journal article" date="2010" name="Genome Res.">
        <title>Population genomic sequencing of Coccidioides fungi reveals recent hybridization and transposon control.</title>
        <authorList>
            <person name="Neafsey D.E."/>
            <person name="Barker B.M."/>
            <person name="Sharpton T.J."/>
            <person name="Stajich J.E."/>
            <person name="Park D.J."/>
            <person name="Whiston E."/>
            <person name="Hung C.-Y."/>
            <person name="McMahan C."/>
            <person name="White J."/>
            <person name="Sykes S."/>
            <person name="Heiman D."/>
            <person name="Young S."/>
            <person name="Zeng Q."/>
            <person name="Abouelleil A."/>
            <person name="Aftuck L."/>
            <person name="Bessette D."/>
            <person name="Brown A."/>
            <person name="FitzGerald M."/>
            <person name="Lui A."/>
            <person name="Macdonald J.P."/>
            <person name="Priest M."/>
            <person name="Orbach M.J."/>
            <person name="Galgiani J.N."/>
            <person name="Kirkland T.N."/>
            <person name="Cole G.T."/>
            <person name="Birren B.W."/>
            <person name="Henn M.R."/>
            <person name="Taylor J.W."/>
            <person name="Rounsley S.D."/>
        </authorList>
    </citation>
    <scope>NUCLEOTIDE SEQUENCE [LARGE SCALE GENOMIC DNA]</scope>
    <source>
        <strain evidence="2">RMSCC 757 / Silveira</strain>
    </source>
</reference>
<dbReference type="EMBL" id="GL636491">
    <property type="protein sequence ID" value="EFW18694.1"/>
    <property type="molecule type" value="Genomic_DNA"/>
</dbReference>
<sequence length="136" mass="14962">MLKKLNVNAQDTPQTKFRLHIVISALILRTFILGIVRVADNGTPQGRLNVWGIVVQIVTAHVARLKRWGNTMVNVALNIIDTIFWFALFIITIMGAMGSHSVSSKALAAIGITRSPGGSLEQQEAKRAVWMEEKVA</sequence>
<gene>
    <name evidence="1" type="ORF">CPSG_04240</name>
</gene>
<dbReference type="AlphaFoldDB" id="E9D3Q1"/>
<protein>
    <submittedName>
        <fullName evidence="1">Uncharacterized protein</fullName>
    </submittedName>
</protein>